<dbReference type="GO" id="GO:0016020">
    <property type="term" value="C:membrane"/>
    <property type="evidence" value="ECO:0007669"/>
    <property type="project" value="UniProtKB-SubCell"/>
</dbReference>
<feature type="transmembrane region" description="Helical" evidence="8">
    <location>
        <begin position="122"/>
        <end position="143"/>
    </location>
</feature>
<name>A0AAJ7FHG4_CEPCN</name>
<organism evidence="9 10">
    <name type="scientific">Cephus cinctus</name>
    <name type="common">Wheat stem sawfly</name>
    <dbReference type="NCBI Taxonomy" id="211228"/>
    <lineage>
        <taxon>Eukaryota</taxon>
        <taxon>Metazoa</taxon>
        <taxon>Ecdysozoa</taxon>
        <taxon>Arthropoda</taxon>
        <taxon>Hexapoda</taxon>
        <taxon>Insecta</taxon>
        <taxon>Pterygota</taxon>
        <taxon>Neoptera</taxon>
        <taxon>Endopterygota</taxon>
        <taxon>Hymenoptera</taxon>
        <taxon>Cephoidea</taxon>
        <taxon>Cephidae</taxon>
        <taxon>Cephus</taxon>
    </lineage>
</organism>
<keyword evidence="5 8" id="KW-0472">Membrane</keyword>
<keyword evidence="9" id="KW-1185">Reference proteome</keyword>
<dbReference type="GO" id="GO:0032981">
    <property type="term" value="P:mitochondrial respiratory chain complex I assembly"/>
    <property type="evidence" value="ECO:0007669"/>
    <property type="project" value="InterPro"/>
</dbReference>
<gene>
    <name evidence="10" type="primary">LOC107266244</name>
</gene>
<evidence type="ECO:0000256" key="7">
    <source>
        <dbReference type="ARBA" id="ARBA00041344"/>
    </source>
</evidence>
<evidence type="ECO:0000256" key="4">
    <source>
        <dbReference type="ARBA" id="ARBA00022989"/>
    </source>
</evidence>
<keyword evidence="3 8" id="KW-0812">Transmembrane</keyword>
<reference evidence="10" key="1">
    <citation type="submission" date="2025-08" db="UniProtKB">
        <authorList>
            <consortium name="RefSeq"/>
        </authorList>
    </citation>
    <scope>IDENTIFICATION</scope>
</reference>
<evidence type="ECO:0000256" key="1">
    <source>
        <dbReference type="ARBA" id="ARBA00004141"/>
    </source>
</evidence>
<dbReference type="GeneID" id="107266244"/>
<feature type="transmembrane region" description="Helical" evidence="8">
    <location>
        <begin position="171"/>
        <end position="194"/>
    </location>
</feature>
<evidence type="ECO:0000256" key="8">
    <source>
        <dbReference type="SAM" id="Phobius"/>
    </source>
</evidence>
<sequence length="271" mass="30377">MRLPWKRVPLTLAGFPFFFDSVKKSSNMYLDAAKHETGWDRLRSVFISTDGGEMSRELSSIHQSIFMGGILGMMYGGIKKSQFSFKNFIHNNDATKFHNIVDARRTLQNEVTIGFIKGAYKYGWRVALFTGSYVGLTTLIATYRGRSSVIEYTVAGAVTGMMYKVPIGPRGMVSGGVVGAVLGTLAGGITLLILKTTGSTVEEVRYWQLHIKDARNEQLRESVKEAMKKRDWEALHVHNEKTKEVAIEKQLDTIAEEQAPKEKSVEKKTEQ</sequence>
<dbReference type="Pfam" id="PF02466">
    <property type="entry name" value="Tim17"/>
    <property type="match status" value="1"/>
</dbReference>
<keyword evidence="4 8" id="KW-1133">Transmembrane helix</keyword>
<dbReference type="InterPro" id="IPR055299">
    <property type="entry name" value="TIMMDC1"/>
</dbReference>
<dbReference type="KEGG" id="ccin:107266244"/>
<dbReference type="AlphaFoldDB" id="A0AAJ7FHG4"/>
<evidence type="ECO:0000256" key="3">
    <source>
        <dbReference type="ARBA" id="ARBA00022692"/>
    </source>
</evidence>
<evidence type="ECO:0000313" key="9">
    <source>
        <dbReference type="Proteomes" id="UP000694920"/>
    </source>
</evidence>
<dbReference type="GO" id="GO:0005739">
    <property type="term" value="C:mitochondrion"/>
    <property type="evidence" value="ECO:0007669"/>
    <property type="project" value="TreeGrafter"/>
</dbReference>
<dbReference type="PANTHER" id="PTHR13002:SF1">
    <property type="entry name" value="COMPLEX I ASSEMBLY FACTOR TIMMDC1, MITOCHONDRIAL"/>
    <property type="match status" value="1"/>
</dbReference>
<evidence type="ECO:0000256" key="6">
    <source>
        <dbReference type="ARBA" id="ARBA00040778"/>
    </source>
</evidence>
<dbReference type="CTD" id="41720"/>
<comment type="similarity">
    <text evidence="2">Belongs to the Tim17/Tim22/Tim23 family.</text>
</comment>
<evidence type="ECO:0000256" key="5">
    <source>
        <dbReference type="ARBA" id="ARBA00023136"/>
    </source>
</evidence>
<proteinExistence type="inferred from homology"/>
<accession>A0AAJ7FHG4</accession>
<evidence type="ECO:0000256" key="2">
    <source>
        <dbReference type="ARBA" id="ARBA00008444"/>
    </source>
</evidence>
<comment type="subcellular location">
    <subcellularLocation>
        <location evidence="1">Membrane</location>
        <topology evidence="1">Multi-pass membrane protein</topology>
    </subcellularLocation>
</comment>
<dbReference type="Proteomes" id="UP000694920">
    <property type="component" value="Unplaced"/>
</dbReference>
<evidence type="ECO:0000313" key="10">
    <source>
        <dbReference type="RefSeq" id="XP_015592036.1"/>
    </source>
</evidence>
<dbReference type="PANTHER" id="PTHR13002">
    <property type="entry name" value="C3ORF1 PROTEIN-RELATED"/>
    <property type="match status" value="1"/>
</dbReference>
<protein>
    <recommendedName>
        <fullName evidence="6">Complex I assembly factor TIMMDC1, mitochondrial</fullName>
    </recommendedName>
    <alternativeName>
        <fullName evidence="7">Translocase of inner mitochondrial membrane domain-containing protein 1</fullName>
    </alternativeName>
</protein>
<dbReference type="RefSeq" id="XP_015592036.1">
    <property type="nucleotide sequence ID" value="XM_015736550.2"/>
</dbReference>